<dbReference type="GO" id="GO:0004190">
    <property type="term" value="F:aspartic-type endopeptidase activity"/>
    <property type="evidence" value="ECO:0007669"/>
    <property type="project" value="UniProtKB-UniRule"/>
</dbReference>
<dbReference type="PATRIC" id="fig|1538.10.peg.3673"/>
<evidence type="ECO:0000313" key="12">
    <source>
        <dbReference type="Proteomes" id="UP000077407"/>
    </source>
</evidence>
<feature type="transmembrane region" description="Helical" evidence="9">
    <location>
        <begin position="82"/>
        <end position="100"/>
    </location>
</feature>
<evidence type="ECO:0000256" key="9">
    <source>
        <dbReference type="HAMAP-Rule" id="MF_00161"/>
    </source>
</evidence>
<keyword evidence="5 9" id="KW-0064">Aspartyl protease</keyword>
<feature type="active site" evidence="9">
    <location>
        <position position="110"/>
    </location>
</feature>
<comment type="pathway">
    <text evidence="9">Protein modification; lipoprotein biosynthesis (signal peptide cleavage).</text>
</comment>
<keyword evidence="7 9" id="KW-1133">Transmembrane helix</keyword>
<dbReference type="EC" id="3.4.23.36" evidence="9"/>
<name>A0A162L206_9CLOT</name>
<evidence type="ECO:0000256" key="2">
    <source>
        <dbReference type="ARBA" id="ARBA00022475"/>
    </source>
</evidence>
<sequence length="151" mass="17190">MEIFVILLGILIDRVTKIWAIGVLSKVSQIIVIKDLFSLLYLQNKGAAFGILQGKLYFLTIITIIVVGGMMFYIIKYKPNSKLIRISFSLIISGALGNLMDRIVYKYVVDFISVHYKDIYYFPVFNIADVMVVVGTALLAFYLLKEEKYGK</sequence>
<comment type="caution">
    <text evidence="9">Lacks conserved residue(s) required for the propagation of feature annotation.</text>
</comment>
<feature type="transmembrane region" description="Helical" evidence="9">
    <location>
        <begin position="56"/>
        <end position="75"/>
    </location>
</feature>
<evidence type="ECO:0000256" key="10">
    <source>
        <dbReference type="RuleBase" id="RU004181"/>
    </source>
</evidence>
<evidence type="ECO:0000256" key="4">
    <source>
        <dbReference type="ARBA" id="ARBA00022692"/>
    </source>
</evidence>
<dbReference type="OrthoDB" id="9810259at2"/>
<keyword evidence="4 9" id="KW-0812">Transmembrane</keyword>
<dbReference type="Proteomes" id="UP000077407">
    <property type="component" value="Unassembled WGS sequence"/>
</dbReference>
<dbReference type="HAMAP" id="MF_00161">
    <property type="entry name" value="LspA"/>
    <property type="match status" value="1"/>
</dbReference>
<evidence type="ECO:0000256" key="3">
    <source>
        <dbReference type="ARBA" id="ARBA00022670"/>
    </source>
</evidence>
<dbReference type="Pfam" id="PF01252">
    <property type="entry name" value="Peptidase_A8"/>
    <property type="match status" value="1"/>
</dbReference>
<reference evidence="11 12" key="1">
    <citation type="journal article" date="2015" name="Biotechnol. Bioeng.">
        <title>Genome sequence and phenotypic characterization of Caulobacter segnis.</title>
        <authorList>
            <person name="Patel S."/>
            <person name="Fletcher B."/>
            <person name="Scott D.C."/>
            <person name="Ely B."/>
        </authorList>
    </citation>
    <scope>NUCLEOTIDE SEQUENCE [LARGE SCALE GENOMIC DNA]</scope>
    <source>
        <strain evidence="11 12">ERI-2</strain>
    </source>
</reference>
<comment type="caution">
    <text evidence="11">The sequence shown here is derived from an EMBL/GenBank/DDBJ whole genome shotgun (WGS) entry which is preliminary data.</text>
</comment>
<comment type="function">
    <text evidence="9">This protein specifically catalyzes the removal of signal peptides from prolipoproteins.</text>
</comment>
<keyword evidence="8 9" id="KW-0472">Membrane</keyword>
<evidence type="ECO:0000256" key="5">
    <source>
        <dbReference type="ARBA" id="ARBA00022750"/>
    </source>
</evidence>
<dbReference type="EMBL" id="LITT01000062">
    <property type="protein sequence ID" value="OAA83268.1"/>
    <property type="molecule type" value="Genomic_DNA"/>
</dbReference>
<feature type="active site" evidence="9">
    <location>
        <position position="129"/>
    </location>
</feature>
<comment type="subcellular location">
    <subcellularLocation>
        <location evidence="9">Cell membrane</location>
        <topology evidence="9">Multi-pass membrane protein</topology>
    </subcellularLocation>
</comment>
<gene>
    <name evidence="9 11" type="primary">lspA</name>
    <name evidence="11" type="ORF">WY13_03596</name>
</gene>
<dbReference type="AlphaFoldDB" id="A0A162L206"/>
<dbReference type="UniPathway" id="UPA00665"/>
<dbReference type="InterPro" id="IPR001872">
    <property type="entry name" value="Peptidase_A8"/>
</dbReference>
<dbReference type="PANTHER" id="PTHR33695:SF1">
    <property type="entry name" value="LIPOPROTEIN SIGNAL PEPTIDASE"/>
    <property type="match status" value="1"/>
</dbReference>
<protein>
    <recommendedName>
        <fullName evidence="9">Lipoprotein signal peptidase</fullName>
        <ecNumber evidence="9">3.4.23.36</ecNumber>
    </recommendedName>
    <alternativeName>
        <fullName evidence="9">Prolipoprotein signal peptidase</fullName>
    </alternativeName>
    <alternativeName>
        <fullName evidence="9">Signal peptidase II</fullName>
        <shortName evidence="9">SPase II</shortName>
    </alternativeName>
</protein>
<evidence type="ECO:0000256" key="8">
    <source>
        <dbReference type="ARBA" id="ARBA00023136"/>
    </source>
</evidence>
<dbReference type="PANTHER" id="PTHR33695">
    <property type="entry name" value="LIPOPROTEIN SIGNAL PEPTIDASE"/>
    <property type="match status" value="1"/>
</dbReference>
<comment type="similarity">
    <text evidence="1 9 10">Belongs to the peptidase A8 family.</text>
</comment>
<proteinExistence type="inferred from homology"/>
<dbReference type="GO" id="GO:0006508">
    <property type="term" value="P:proteolysis"/>
    <property type="evidence" value="ECO:0007669"/>
    <property type="project" value="UniProtKB-KW"/>
</dbReference>
<keyword evidence="11" id="KW-0449">Lipoprotein</keyword>
<accession>A0A162L206</accession>
<comment type="catalytic activity">
    <reaction evidence="9">
        <text>Release of signal peptides from bacterial membrane prolipoproteins. Hydrolyzes -Xaa-Yaa-Zaa-|-(S,diacylglyceryl)Cys-, in which Xaa is hydrophobic (preferably Leu), and Yaa (Ala or Ser) and Zaa (Gly or Ala) have small, neutral side chains.</text>
        <dbReference type="EC" id="3.4.23.36"/>
    </reaction>
</comment>
<keyword evidence="6 9" id="KW-0378">Hydrolase</keyword>
<dbReference type="PRINTS" id="PR00781">
    <property type="entry name" value="LIPOSIGPTASE"/>
</dbReference>
<dbReference type="RefSeq" id="WP_063556861.1">
    <property type="nucleotide sequence ID" value="NZ_LITT01000062.1"/>
</dbReference>
<feature type="transmembrane region" description="Helical" evidence="9">
    <location>
        <begin position="120"/>
        <end position="144"/>
    </location>
</feature>
<organism evidence="11 12">
    <name type="scientific">Clostridium ljungdahlii</name>
    <dbReference type="NCBI Taxonomy" id="1538"/>
    <lineage>
        <taxon>Bacteria</taxon>
        <taxon>Bacillati</taxon>
        <taxon>Bacillota</taxon>
        <taxon>Clostridia</taxon>
        <taxon>Eubacteriales</taxon>
        <taxon>Clostridiaceae</taxon>
        <taxon>Clostridium</taxon>
    </lineage>
</organism>
<dbReference type="GO" id="GO:0005886">
    <property type="term" value="C:plasma membrane"/>
    <property type="evidence" value="ECO:0007669"/>
    <property type="project" value="UniProtKB-SubCell"/>
</dbReference>
<evidence type="ECO:0000256" key="7">
    <source>
        <dbReference type="ARBA" id="ARBA00022989"/>
    </source>
</evidence>
<evidence type="ECO:0000313" key="11">
    <source>
        <dbReference type="EMBL" id="OAA83268.1"/>
    </source>
</evidence>
<keyword evidence="3 9" id="KW-0645">Protease</keyword>
<keyword evidence="2 9" id="KW-1003">Cell membrane</keyword>
<dbReference type="NCBIfam" id="TIGR00077">
    <property type="entry name" value="lspA"/>
    <property type="match status" value="1"/>
</dbReference>
<evidence type="ECO:0000256" key="1">
    <source>
        <dbReference type="ARBA" id="ARBA00006139"/>
    </source>
</evidence>
<evidence type="ECO:0000256" key="6">
    <source>
        <dbReference type="ARBA" id="ARBA00022801"/>
    </source>
</evidence>